<organism evidence="1 2">
    <name type="scientific">Dreissena polymorpha</name>
    <name type="common">Zebra mussel</name>
    <name type="synonym">Mytilus polymorpha</name>
    <dbReference type="NCBI Taxonomy" id="45954"/>
    <lineage>
        <taxon>Eukaryota</taxon>
        <taxon>Metazoa</taxon>
        <taxon>Spiralia</taxon>
        <taxon>Lophotrochozoa</taxon>
        <taxon>Mollusca</taxon>
        <taxon>Bivalvia</taxon>
        <taxon>Autobranchia</taxon>
        <taxon>Heteroconchia</taxon>
        <taxon>Euheterodonta</taxon>
        <taxon>Imparidentia</taxon>
        <taxon>Neoheterodontei</taxon>
        <taxon>Myida</taxon>
        <taxon>Dreissenoidea</taxon>
        <taxon>Dreissenidae</taxon>
        <taxon>Dreissena</taxon>
    </lineage>
</organism>
<gene>
    <name evidence="1" type="ORF">DPMN_103444</name>
</gene>
<evidence type="ECO:0000313" key="2">
    <source>
        <dbReference type="Proteomes" id="UP000828390"/>
    </source>
</evidence>
<dbReference type="Proteomes" id="UP000828390">
    <property type="component" value="Unassembled WGS sequence"/>
</dbReference>
<accession>A0A9D4HB55</accession>
<reference evidence="1" key="2">
    <citation type="submission" date="2020-11" db="EMBL/GenBank/DDBJ databases">
        <authorList>
            <person name="McCartney M.A."/>
            <person name="Auch B."/>
            <person name="Kono T."/>
            <person name="Mallez S."/>
            <person name="Becker A."/>
            <person name="Gohl D.M."/>
            <person name="Silverstein K.A.T."/>
            <person name="Koren S."/>
            <person name="Bechman K.B."/>
            <person name="Herman A."/>
            <person name="Abrahante J.E."/>
            <person name="Garbe J."/>
        </authorList>
    </citation>
    <scope>NUCLEOTIDE SEQUENCE</scope>
    <source>
        <strain evidence="1">Duluth1</strain>
        <tissue evidence="1">Whole animal</tissue>
    </source>
</reference>
<dbReference type="EMBL" id="JAIWYP010000004">
    <property type="protein sequence ID" value="KAH3830204.1"/>
    <property type="molecule type" value="Genomic_DNA"/>
</dbReference>
<reference evidence="1" key="1">
    <citation type="journal article" date="2019" name="bioRxiv">
        <title>The Genome of the Zebra Mussel, Dreissena polymorpha: A Resource for Invasive Species Research.</title>
        <authorList>
            <person name="McCartney M.A."/>
            <person name="Auch B."/>
            <person name="Kono T."/>
            <person name="Mallez S."/>
            <person name="Zhang Y."/>
            <person name="Obille A."/>
            <person name="Becker A."/>
            <person name="Abrahante J.E."/>
            <person name="Garbe J."/>
            <person name="Badalamenti J.P."/>
            <person name="Herman A."/>
            <person name="Mangelson H."/>
            <person name="Liachko I."/>
            <person name="Sullivan S."/>
            <person name="Sone E.D."/>
            <person name="Koren S."/>
            <person name="Silverstein K.A.T."/>
            <person name="Beckman K.B."/>
            <person name="Gohl D.M."/>
        </authorList>
    </citation>
    <scope>NUCLEOTIDE SEQUENCE</scope>
    <source>
        <strain evidence="1">Duluth1</strain>
        <tissue evidence="1">Whole animal</tissue>
    </source>
</reference>
<sequence>MAFESNCEQFNEPNNLGLLTSLDVHAVIPSCPVASFGGHNRDTQFRSQIYRYIPMMKNLNHYHLLSFSL</sequence>
<name>A0A9D4HB55_DREPO</name>
<protein>
    <submittedName>
        <fullName evidence="1">Uncharacterized protein</fullName>
    </submittedName>
</protein>
<comment type="caution">
    <text evidence="1">The sequence shown here is derived from an EMBL/GenBank/DDBJ whole genome shotgun (WGS) entry which is preliminary data.</text>
</comment>
<keyword evidence="2" id="KW-1185">Reference proteome</keyword>
<dbReference type="AlphaFoldDB" id="A0A9D4HB55"/>
<proteinExistence type="predicted"/>
<evidence type="ECO:0000313" key="1">
    <source>
        <dbReference type="EMBL" id="KAH3830204.1"/>
    </source>
</evidence>